<dbReference type="EMBL" id="BKCJ010201140">
    <property type="protein sequence ID" value="GEY69668.1"/>
    <property type="molecule type" value="Genomic_DNA"/>
</dbReference>
<proteinExistence type="predicted"/>
<comment type="caution">
    <text evidence="2">The sequence shown here is derived from an EMBL/GenBank/DDBJ whole genome shotgun (WGS) entry which is preliminary data.</text>
</comment>
<dbReference type="AlphaFoldDB" id="A0A699HW85"/>
<feature type="region of interest" description="Disordered" evidence="1">
    <location>
        <begin position="272"/>
        <end position="293"/>
    </location>
</feature>
<evidence type="ECO:0000313" key="2">
    <source>
        <dbReference type="EMBL" id="GEY69668.1"/>
    </source>
</evidence>
<reference evidence="2" key="1">
    <citation type="journal article" date="2019" name="Sci. Rep.">
        <title>Draft genome of Tanacetum cinerariifolium, the natural source of mosquito coil.</title>
        <authorList>
            <person name="Yamashiro T."/>
            <person name="Shiraishi A."/>
            <person name="Satake H."/>
            <person name="Nakayama K."/>
        </authorList>
    </citation>
    <scope>NUCLEOTIDE SEQUENCE</scope>
</reference>
<organism evidence="2">
    <name type="scientific">Tanacetum cinerariifolium</name>
    <name type="common">Dalmatian daisy</name>
    <name type="synonym">Chrysanthemum cinerariifolium</name>
    <dbReference type="NCBI Taxonomy" id="118510"/>
    <lineage>
        <taxon>Eukaryota</taxon>
        <taxon>Viridiplantae</taxon>
        <taxon>Streptophyta</taxon>
        <taxon>Embryophyta</taxon>
        <taxon>Tracheophyta</taxon>
        <taxon>Spermatophyta</taxon>
        <taxon>Magnoliopsida</taxon>
        <taxon>eudicotyledons</taxon>
        <taxon>Gunneridae</taxon>
        <taxon>Pentapetalae</taxon>
        <taxon>asterids</taxon>
        <taxon>campanulids</taxon>
        <taxon>Asterales</taxon>
        <taxon>Asteraceae</taxon>
        <taxon>Asteroideae</taxon>
        <taxon>Anthemideae</taxon>
        <taxon>Anthemidinae</taxon>
        <taxon>Tanacetum</taxon>
    </lineage>
</organism>
<evidence type="ECO:0000256" key="1">
    <source>
        <dbReference type="SAM" id="MobiDB-lite"/>
    </source>
</evidence>
<accession>A0A699HW85</accession>
<sequence length="351" mass="39088">MKREAAERAFEAQAEKDRTLMRLEELRFLATSTKDLDDVDAYWIKKQKRLIRNKMKNDLGAEDDEDEDEQGSAVIVTTDVDFLSWMSVVLWTACGSHMWFIRVRSAVSGPCHKPLDSVKNWNDHFFCVDSIAFPLSVSRKSNVLSKDPHPKLSQYDIEACDFLRTHTAPFQNVGLGEIACGKADPTKVRIRERLPAEREVKLLTLIEGRTVSLNPPASVATRDSDDCIDKLFDEGGDVGQEHSIERGDDVLEETVAKDISVVAVEKTKKKRKRKAAEDASGFTYPPKKPREDYHAATSNIRGKSLAIIRGLIPNVSSVSSRVTEPPAVVFVTPMSDDGPTDSVAILVAMLT</sequence>
<name>A0A699HW85_TANCI</name>
<gene>
    <name evidence="2" type="ORF">Tci_441642</name>
</gene>
<protein>
    <submittedName>
        <fullName evidence="2">Uncharacterized protein</fullName>
    </submittedName>
</protein>